<comment type="function">
    <text evidence="12">Catalyzes the oxidation of L-aspartate to iminoaspartate.</text>
</comment>
<feature type="domain" description="FAD-dependent oxidoreductase 2 FAD-binding" evidence="14">
    <location>
        <begin position="22"/>
        <end position="392"/>
    </location>
</feature>
<dbReference type="Pfam" id="PF02910">
    <property type="entry name" value="Succ_DH_flav_C"/>
    <property type="match status" value="1"/>
</dbReference>
<keyword evidence="5 12" id="KW-0285">Flavoprotein</keyword>
<evidence type="ECO:0000256" key="9">
    <source>
        <dbReference type="ARBA" id="ARBA00048305"/>
    </source>
</evidence>
<dbReference type="Gene3D" id="3.90.700.10">
    <property type="entry name" value="Succinate dehydrogenase/fumarate reductase flavoprotein, catalytic domain"/>
    <property type="match status" value="1"/>
</dbReference>
<dbReference type="InterPro" id="IPR036188">
    <property type="entry name" value="FAD/NAD-bd_sf"/>
</dbReference>
<evidence type="ECO:0000256" key="8">
    <source>
        <dbReference type="ARBA" id="ARBA00023002"/>
    </source>
</evidence>
<dbReference type="GO" id="GO:0008734">
    <property type="term" value="F:L-aspartate oxidase activity"/>
    <property type="evidence" value="ECO:0007669"/>
    <property type="project" value="UniProtKB-UniRule"/>
</dbReference>
<evidence type="ECO:0000256" key="2">
    <source>
        <dbReference type="ARBA" id="ARBA00004950"/>
    </source>
</evidence>
<evidence type="ECO:0000256" key="12">
    <source>
        <dbReference type="RuleBase" id="RU362049"/>
    </source>
</evidence>
<keyword evidence="17" id="KW-1185">Reference proteome</keyword>
<evidence type="ECO:0000256" key="3">
    <source>
        <dbReference type="ARBA" id="ARBA00008562"/>
    </source>
</evidence>
<dbReference type="Gene3D" id="1.20.58.100">
    <property type="entry name" value="Fumarate reductase/succinate dehydrogenase flavoprotein-like, C-terminal domain"/>
    <property type="match status" value="1"/>
</dbReference>
<feature type="active site" description="Proton acceptor" evidence="11">
    <location>
        <position position="290"/>
    </location>
</feature>
<dbReference type="AlphaFoldDB" id="A0A517SWE0"/>
<evidence type="ECO:0000256" key="4">
    <source>
        <dbReference type="ARBA" id="ARBA00012173"/>
    </source>
</evidence>
<sequence>MMTTPRYLIPFDTRQAVHQFTDILIIGGGLAGLRAANAVAPHHSVLIVTKEELRESNSNYAQGGIAGVWDPEDCFEHHIQDTLVAGANLCDDDVVSMVVREAPRRIEELVRWGTRFDQAQGDFALGREGGHSHERILHAHGDATGAEIMRAVIQRTRDLKNVRIMENTFTIDLLTHEGRCRGAVIRPADGPILMVWAKETILCTGGAGQIFRESTNPPVATADGTSLAYRAGAELSDMEFMQFHPTVLYIAGSSRSLITEAVRGEGAHLVDATGYRFMPDFDPRAELAPRDIVSQSIFTHMQRVSHPCVYLDLSHLDSEKVVQRFPGIAKLCKKFGLDITSDRIPVRPGAHYMLGGVTVDRQGRSSLPGLWAAGEVTSSGLHGANRLASNSLLEGLVYGAAAGFSASRAAGEGLFEMRASSIRQSVCTSTESFDIADVRVSLKSLMGRLVGVHRDADGLQEAADSVRALAAYVMNHQFDTVEGWELQNLLTTASIMIVSAIERTESRGVHFRSDYPQRDDPNWRRHLTVQTNVDGGYPQRGELLQSPAVEVSPLKPPANALPVQTNPSKS</sequence>
<proteinExistence type="inferred from homology"/>
<comment type="similarity">
    <text evidence="3 12">Belongs to the FAD-dependent oxidoreductase 2 family. NadB subfamily.</text>
</comment>
<gene>
    <name evidence="16" type="primary">nadB</name>
    <name evidence="16" type="ORF">SV7mr_29710</name>
</gene>
<comment type="subcellular location">
    <subcellularLocation>
        <location evidence="12">Cytoplasm</location>
    </subcellularLocation>
</comment>
<evidence type="ECO:0000256" key="10">
    <source>
        <dbReference type="NCBIfam" id="TIGR00551"/>
    </source>
</evidence>
<dbReference type="PIRSF" id="PIRSF000171">
    <property type="entry name" value="SDHA_APRA_LASPO"/>
    <property type="match status" value="1"/>
</dbReference>
<keyword evidence="8 12" id="KW-0560">Oxidoreductase</keyword>
<dbReference type="InterPro" id="IPR015939">
    <property type="entry name" value="Fum_Rdtase/Succ_DH_flav-like_C"/>
</dbReference>
<dbReference type="FunFam" id="3.90.700.10:FF:000002">
    <property type="entry name" value="L-aspartate oxidase"/>
    <property type="match status" value="1"/>
</dbReference>
<dbReference type="EC" id="1.4.3.16" evidence="4 10"/>
<dbReference type="PANTHER" id="PTHR42716">
    <property type="entry name" value="L-ASPARTATE OXIDASE"/>
    <property type="match status" value="1"/>
</dbReference>
<dbReference type="GO" id="GO:0005737">
    <property type="term" value="C:cytoplasm"/>
    <property type="evidence" value="ECO:0007669"/>
    <property type="project" value="UniProtKB-SubCell"/>
</dbReference>
<dbReference type="Gene3D" id="3.50.50.60">
    <property type="entry name" value="FAD/NAD(P)-binding domain"/>
    <property type="match status" value="1"/>
</dbReference>
<dbReference type="InterPro" id="IPR027477">
    <property type="entry name" value="Succ_DH/fumarate_Rdtase_cat_sf"/>
</dbReference>
<evidence type="ECO:0000259" key="14">
    <source>
        <dbReference type="Pfam" id="PF00890"/>
    </source>
</evidence>
<evidence type="ECO:0000313" key="17">
    <source>
        <dbReference type="Proteomes" id="UP000315003"/>
    </source>
</evidence>
<dbReference type="InterPro" id="IPR003953">
    <property type="entry name" value="FAD-dep_OxRdtase_2_FAD-bd"/>
</dbReference>
<dbReference type="PRINTS" id="PR00368">
    <property type="entry name" value="FADPNR"/>
</dbReference>
<dbReference type="SUPFAM" id="SSF56425">
    <property type="entry name" value="Succinate dehydrogenase/fumarate reductase flavoprotein, catalytic domain"/>
    <property type="match status" value="1"/>
</dbReference>
<evidence type="ECO:0000256" key="13">
    <source>
        <dbReference type="SAM" id="MobiDB-lite"/>
    </source>
</evidence>
<keyword evidence="7 12" id="KW-0274">FAD</keyword>
<evidence type="ECO:0000313" key="16">
    <source>
        <dbReference type="EMBL" id="QDT60448.1"/>
    </source>
</evidence>
<dbReference type="GO" id="GO:0034628">
    <property type="term" value="P:'de novo' NAD+ biosynthetic process from L-aspartate"/>
    <property type="evidence" value="ECO:0007669"/>
    <property type="project" value="TreeGrafter"/>
</dbReference>
<accession>A0A517SWE0</accession>
<dbReference type="UniPathway" id="UPA00253">
    <property type="reaction ID" value="UER00326"/>
</dbReference>
<comment type="cofactor">
    <cofactor evidence="1 12">
        <name>FAD</name>
        <dbReference type="ChEBI" id="CHEBI:57692"/>
    </cofactor>
</comment>
<evidence type="ECO:0000259" key="15">
    <source>
        <dbReference type="Pfam" id="PF02910"/>
    </source>
</evidence>
<organism evidence="16 17">
    <name type="scientific">Stieleria bergensis</name>
    <dbReference type="NCBI Taxonomy" id="2528025"/>
    <lineage>
        <taxon>Bacteria</taxon>
        <taxon>Pseudomonadati</taxon>
        <taxon>Planctomycetota</taxon>
        <taxon>Planctomycetia</taxon>
        <taxon>Pirellulales</taxon>
        <taxon>Pirellulaceae</taxon>
        <taxon>Stieleria</taxon>
    </lineage>
</organism>
<name>A0A517SWE0_9BACT</name>
<keyword evidence="6 12" id="KW-0662">Pyridine nucleotide biosynthesis</keyword>
<comment type="catalytic activity">
    <reaction evidence="9">
        <text>L-aspartate + O2 = iminosuccinate + H2O2</text>
        <dbReference type="Rhea" id="RHEA:25876"/>
        <dbReference type="ChEBI" id="CHEBI:15379"/>
        <dbReference type="ChEBI" id="CHEBI:16240"/>
        <dbReference type="ChEBI" id="CHEBI:29991"/>
        <dbReference type="ChEBI" id="CHEBI:77875"/>
        <dbReference type="EC" id="1.4.3.16"/>
    </reaction>
    <physiologicalReaction direction="left-to-right" evidence="9">
        <dbReference type="Rhea" id="RHEA:25877"/>
    </physiologicalReaction>
</comment>
<dbReference type="SUPFAM" id="SSF46977">
    <property type="entry name" value="Succinate dehydrogenase/fumarate reductase flavoprotein C-terminal domain"/>
    <property type="match status" value="1"/>
</dbReference>
<dbReference type="Proteomes" id="UP000315003">
    <property type="component" value="Chromosome"/>
</dbReference>
<evidence type="ECO:0000256" key="11">
    <source>
        <dbReference type="PIRSR" id="PIRSR000171-1"/>
    </source>
</evidence>
<evidence type="ECO:0000256" key="1">
    <source>
        <dbReference type="ARBA" id="ARBA00001974"/>
    </source>
</evidence>
<dbReference type="Pfam" id="PF00890">
    <property type="entry name" value="FAD_binding_2"/>
    <property type="match status" value="1"/>
</dbReference>
<dbReference type="NCBIfam" id="TIGR00551">
    <property type="entry name" value="nadB"/>
    <property type="match status" value="1"/>
</dbReference>
<dbReference type="EMBL" id="CP036272">
    <property type="protein sequence ID" value="QDT60448.1"/>
    <property type="molecule type" value="Genomic_DNA"/>
</dbReference>
<comment type="pathway">
    <text evidence="2 12">Cofactor biosynthesis; NAD(+) biosynthesis; iminoaspartate from L-aspartate (oxidase route): step 1/1.</text>
</comment>
<protein>
    <recommendedName>
        <fullName evidence="4 10">L-aspartate oxidase</fullName>
        <ecNumber evidence="4 10">1.4.3.16</ecNumber>
    </recommendedName>
</protein>
<dbReference type="PANTHER" id="PTHR42716:SF2">
    <property type="entry name" value="L-ASPARTATE OXIDASE, CHLOROPLASTIC"/>
    <property type="match status" value="1"/>
</dbReference>
<evidence type="ECO:0000256" key="6">
    <source>
        <dbReference type="ARBA" id="ARBA00022642"/>
    </source>
</evidence>
<dbReference type="InterPro" id="IPR005288">
    <property type="entry name" value="NadB"/>
</dbReference>
<dbReference type="InterPro" id="IPR037099">
    <property type="entry name" value="Fum_R/Succ_DH_flav-like_C_sf"/>
</dbReference>
<reference evidence="16 17" key="1">
    <citation type="submission" date="2019-02" db="EMBL/GenBank/DDBJ databases">
        <title>Deep-cultivation of Planctomycetes and their phenomic and genomic characterization uncovers novel biology.</title>
        <authorList>
            <person name="Wiegand S."/>
            <person name="Jogler M."/>
            <person name="Boedeker C."/>
            <person name="Pinto D."/>
            <person name="Vollmers J."/>
            <person name="Rivas-Marin E."/>
            <person name="Kohn T."/>
            <person name="Peeters S.H."/>
            <person name="Heuer A."/>
            <person name="Rast P."/>
            <person name="Oberbeckmann S."/>
            <person name="Bunk B."/>
            <person name="Jeske O."/>
            <person name="Meyerdierks A."/>
            <person name="Storesund J.E."/>
            <person name="Kallscheuer N."/>
            <person name="Luecker S."/>
            <person name="Lage O.M."/>
            <person name="Pohl T."/>
            <person name="Merkel B.J."/>
            <person name="Hornburger P."/>
            <person name="Mueller R.-W."/>
            <person name="Bruemmer F."/>
            <person name="Labrenz M."/>
            <person name="Spormann A.M."/>
            <person name="Op den Camp H."/>
            <person name="Overmann J."/>
            <person name="Amann R."/>
            <person name="Jetten M.S.M."/>
            <person name="Mascher T."/>
            <person name="Medema M.H."/>
            <person name="Devos D.P."/>
            <person name="Kaster A.-K."/>
            <person name="Ovreas L."/>
            <person name="Rohde M."/>
            <person name="Galperin M.Y."/>
            <person name="Jogler C."/>
        </authorList>
    </citation>
    <scope>NUCLEOTIDE SEQUENCE [LARGE SCALE GENOMIC DNA]</scope>
    <source>
        <strain evidence="16 17">SV_7m_r</strain>
    </source>
</reference>
<dbReference type="SUPFAM" id="SSF51905">
    <property type="entry name" value="FAD/NAD(P)-binding domain"/>
    <property type="match status" value="1"/>
</dbReference>
<feature type="region of interest" description="Disordered" evidence="13">
    <location>
        <begin position="549"/>
        <end position="570"/>
    </location>
</feature>
<evidence type="ECO:0000256" key="5">
    <source>
        <dbReference type="ARBA" id="ARBA00022630"/>
    </source>
</evidence>
<evidence type="ECO:0000256" key="7">
    <source>
        <dbReference type="ARBA" id="ARBA00022827"/>
    </source>
</evidence>
<feature type="domain" description="Fumarate reductase/succinate dehydrogenase flavoprotein-like C-terminal" evidence="15">
    <location>
        <begin position="441"/>
        <end position="532"/>
    </location>
</feature>